<evidence type="ECO:0000313" key="2">
    <source>
        <dbReference type="Proteomes" id="UP001156666"/>
    </source>
</evidence>
<evidence type="ECO:0000313" key="1">
    <source>
        <dbReference type="EMBL" id="GLR18830.1"/>
    </source>
</evidence>
<accession>A0AA37SW49</accession>
<dbReference type="RefSeq" id="WP_235292778.1">
    <property type="nucleotide sequence ID" value="NZ_BSOH01000023.1"/>
</dbReference>
<reference evidence="1" key="2">
    <citation type="submission" date="2023-01" db="EMBL/GenBank/DDBJ databases">
        <title>Draft genome sequence of Portibacter lacus strain NBRC 108769.</title>
        <authorList>
            <person name="Sun Q."/>
            <person name="Mori K."/>
        </authorList>
    </citation>
    <scope>NUCLEOTIDE SEQUENCE</scope>
    <source>
        <strain evidence="1">NBRC 108769</strain>
    </source>
</reference>
<dbReference type="AlphaFoldDB" id="A0AA37SW49"/>
<organism evidence="1 2">
    <name type="scientific">Portibacter lacus</name>
    <dbReference type="NCBI Taxonomy" id="1099794"/>
    <lineage>
        <taxon>Bacteria</taxon>
        <taxon>Pseudomonadati</taxon>
        <taxon>Bacteroidota</taxon>
        <taxon>Saprospiria</taxon>
        <taxon>Saprospirales</taxon>
        <taxon>Haliscomenobacteraceae</taxon>
        <taxon>Portibacter</taxon>
    </lineage>
</organism>
<comment type="caution">
    <text evidence="1">The sequence shown here is derived from an EMBL/GenBank/DDBJ whole genome shotgun (WGS) entry which is preliminary data.</text>
</comment>
<protein>
    <recommendedName>
        <fullName evidence="3">Capsule assembly Wzi family protein</fullName>
    </recommendedName>
</protein>
<sequence length="580" mass="67215">MKYVIFLLFPFFAFGQYTSIPLHSDLHNFAERLEIAGKSDLHTAINEFSSRSVFIETIDTFNSLSKIDQYLASKLIRNYPEYWDLIDEDQQLEKQYIDSNKVFFTETLQESKFAQIIEPSKPLLKYFYQNRNYFSQIKAKGFLLKINPIVFFGIGRDLSNESYVFENRRGIALSGHINDRVYFYSDIVESQASFPTYVDNFVNKFVAIPGYGFYKLYRSSLSDQINGYDFLNATAYVNARITKNIGVEFGNSKQILGNGNRSLLLSDFTNNYLYLKFNTKIWKLHYQNIYAELIPISTKAFPSGNVIPRKYMTTHYLSYKHKNIELGIFESVIFQRDGKFDLQYLNPVILYRLVEYNLASSDNVLVGANAKWNIANKVQLYGQIILDEFKLNELITNDPEKQGWWANKYGIQVGGKYINAFGIDGLDFHLEYNRVRPFTYGHRRGASYSHANQPLAHPLGANFSEVNFSANYYITPKLKLSSTNYFIHQGIDTDSIYYGADVLRNSADKPAEYGNFLYQGIDSKTFLSTNKISYEFFPNYFIDANLIYRNQISDVATLNFTNLIFSGGIRINFWEPKIHI</sequence>
<dbReference type="Proteomes" id="UP001156666">
    <property type="component" value="Unassembled WGS sequence"/>
</dbReference>
<gene>
    <name evidence="1" type="ORF">GCM10007940_34460</name>
</gene>
<dbReference type="Gene3D" id="2.40.160.130">
    <property type="entry name" value="Capsule assembly protein Wzi"/>
    <property type="match status" value="1"/>
</dbReference>
<name>A0AA37SW49_9BACT</name>
<dbReference type="InterPro" id="IPR038636">
    <property type="entry name" value="Wzi_sf"/>
</dbReference>
<dbReference type="EMBL" id="BSOH01000023">
    <property type="protein sequence ID" value="GLR18830.1"/>
    <property type="molecule type" value="Genomic_DNA"/>
</dbReference>
<reference evidence="1" key="1">
    <citation type="journal article" date="2014" name="Int. J. Syst. Evol. Microbiol.">
        <title>Complete genome sequence of Corynebacterium casei LMG S-19264T (=DSM 44701T), isolated from a smear-ripened cheese.</title>
        <authorList>
            <consortium name="US DOE Joint Genome Institute (JGI-PGF)"/>
            <person name="Walter F."/>
            <person name="Albersmeier A."/>
            <person name="Kalinowski J."/>
            <person name="Ruckert C."/>
        </authorList>
    </citation>
    <scope>NUCLEOTIDE SEQUENCE</scope>
    <source>
        <strain evidence="1">NBRC 108769</strain>
    </source>
</reference>
<evidence type="ECO:0008006" key="3">
    <source>
        <dbReference type="Google" id="ProtNLM"/>
    </source>
</evidence>
<proteinExistence type="predicted"/>
<keyword evidence="2" id="KW-1185">Reference proteome</keyword>